<proteinExistence type="predicted"/>
<gene>
    <name evidence="2" type="ORF">H8704_09430</name>
</gene>
<organism evidence="2 3">
    <name type="scientific">Jutongia huaianensis</name>
    <dbReference type="NCBI Taxonomy" id="2763668"/>
    <lineage>
        <taxon>Bacteria</taxon>
        <taxon>Bacillati</taxon>
        <taxon>Bacillota</taxon>
        <taxon>Clostridia</taxon>
        <taxon>Lachnospirales</taxon>
        <taxon>Lachnospiraceae</taxon>
        <taxon>Jutongia</taxon>
    </lineage>
</organism>
<accession>A0ABR7N2J1</accession>
<evidence type="ECO:0000313" key="3">
    <source>
        <dbReference type="Proteomes" id="UP000606193"/>
    </source>
</evidence>
<feature type="transmembrane region" description="Helical" evidence="1">
    <location>
        <begin position="105"/>
        <end position="125"/>
    </location>
</feature>
<feature type="transmembrane region" description="Helical" evidence="1">
    <location>
        <begin position="137"/>
        <end position="155"/>
    </location>
</feature>
<feature type="transmembrane region" description="Helical" evidence="1">
    <location>
        <begin position="12"/>
        <end position="29"/>
    </location>
</feature>
<protein>
    <submittedName>
        <fullName evidence="2">Uncharacterized protein</fullName>
    </submittedName>
</protein>
<evidence type="ECO:0000256" key="1">
    <source>
        <dbReference type="SAM" id="Phobius"/>
    </source>
</evidence>
<keyword evidence="1" id="KW-0472">Membrane</keyword>
<keyword evidence="1" id="KW-1133">Transmembrane helix</keyword>
<keyword evidence="1" id="KW-0812">Transmembrane</keyword>
<dbReference type="Proteomes" id="UP000606193">
    <property type="component" value="Unassembled WGS sequence"/>
</dbReference>
<name>A0ABR7N2J1_9FIRM</name>
<evidence type="ECO:0000313" key="2">
    <source>
        <dbReference type="EMBL" id="MBC8562844.1"/>
    </source>
</evidence>
<keyword evidence="3" id="KW-1185">Reference proteome</keyword>
<sequence>MKIQDNRRMLRIVLPLILALISMLVLTRISTSRDFHAKTIASLDDKKSTVMELTAASTAASAALTLLPGDTATPIAEKLADLSTYFLIVLCAIYVEKYLVTMTGYAAFLILIPLGCIMYAAGIGFGRHTWERIARKLALFGIAIALVIPVSVKVSDLIEHTYQSSIQETVDAAKKATQEIQSSSEGQQDSDSSDNRGVLSGIISGIKNGVSDISDKVESVLNNFIEALAVMLVTSCVIPVLVLVFFFWLAKSMLGTVPRE</sequence>
<reference evidence="2 3" key="1">
    <citation type="submission" date="2020-08" db="EMBL/GenBank/DDBJ databases">
        <title>Genome public.</title>
        <authorList>
            <person name="Liu C."/>
            <person name="Sun Q."/>
        </authorList>
    </citation>
    <scope>NUCLEOTIDE SEQUENCE [LARGE SCALE GENOMIC DNA]</scope>
    <source>
        <strain evidence="2 3">NSJ-37</strain>
    </source>
</reference>
<comment type="caution">
    <text evidence="2">The sequence shown here is derived from an EMBL/GenBank/DDBJ whole genome shotgun (WGS) entry which is preliminary data.</text>
</comment>
<dbReference type="EMBL" id="JACRSX010000012">
    <property type="protein sequence ID" value="MBC8562844.1"/>
    <property type="molecule type" value="Genomic_DNA"/>
</dbReference>
<feature type="transmembrane region" description="Helical" evidence="1">
    <location>
        <begin position="227"/>
        <end position="250"/>
    </location>
</feature>